<dbReference type="SUPFAM" id="SSF55961">
    <property type="entry name" value="Bet v1-like"/>
    <property type="match status" value="1"/>
</dbReference>
<protein>
    <submittedName>
        <fullName evidence="1">Uncharacterized protein YndB with AHSA1/START domain</fullName>
    </submittedName>
</protein>
<name>A0ABR9K6B6_9ACTN</name>
<dbReference type="EMBL" id="JADBEF010000001">
    <property type="protein sequence ID" value="MBE1557555.1"/>
    <property type="molecule type" value="Genomic_DNA"/>
</dbReference>
<dbReference type="Gene3D" id="3.30.530.20">
    <property type="match status" value="1"/>
</dbReference>
<keyword evidence="2" id="KW-1185">Reference proteome</keyword>
<dbReference type="RefSeq" id="WP_192773151.1">
    <property type="nucleotide sequence ID" value="NZ_BAAASY010000019.1"/>
</dbReference>
<dbReference type="InterPro" id="IPR023393">
    <property type="entry name" value="START-like_dom_sf"/>
</dbReference>
<dbReference type="Proteomes" id="UP000661607">
    <property type="component" value="Unassembled WGS sequence"/>
</dbReference>
<gene>
    <name evidence="1" type="ORF">H4W81_000334</name>
</gene>
<dbReference type="Pfam" id="PF10604">
    <property type="entry name" value="Polyketide_cyc2"/>
    <property type="match status" value="1"/>
</dbReference>
<evidence type="ECO:0000313" key="2">
    <source>
        <dbReference type="Proteomes" id="UP000661607"/>
    </source>
</evidence>
<evidence type="ECO:0000313" key="1">
    <source>
        <dbReference type="EMBL" id="MBE1557555.1"/>
    </source>
</evidence>
<reference evidence="1 2" key="1">
    <citation type="submission" date="2020-10" db="EMBL/GenBank/DDBJ databases">
        <title>Sequencing the genomes of 1000 actinobacteria strains.</title>
        <authorList>
            <person name="Klenk H.-P."/>
        </authorList>
    </citation>
    <scope>NUCLEOTIDE SEQUENCE [LARGE SCALE GENOMIC DNA]</scope>
    <source>
        <strain evidence="1 2">DSM 43748</strain>
    </source>
</reference>
<comment type="caution">
    <text evidence="1">The sequence shown here is derived from an EMBL/GenBank/DDBJ whole genome shotgun (WGS) entry which is preliminary data.</text>
</comment>
<proteinExistence type="predicted"/>
<organism evidence="1 2">
    <name type="scientific">Nonomuraea africana</name>
    <dbReference type="NCBI Taxonomy" id="46171"/>
    <lineage>
        <taxon>Bacteria</taxon>
        <taxon>Bacillati</taxon>
        <taxon>Actinomycetota</taxon>
        <taxon>Actinomycetes</taxon>
        <taxon>Streptosporangiales</taxon>
        <taxon>Streptosporangiaceae</taxon>
        <taxon>Nonomuraea</taxon>
    </lineage>
</organism>
<sequence>MTIQRAMRFVDAPPSRVRQLLLDAQALPDWNPAIRFIDGPAEASAGVQYATTVRGGLSGSWEYTRIDEQHIDTTWRVPGFLETGTWRLRPHEGGTVVTHEFQHQGPLARVLSNAFRGVAELRLDRLSQQATRFMK</sequence>
<dbReference type="InterPro" id="IPR019587">
    <property type="entry name" value="Polyketide_cyclase/dehydratase"/>
</dbReference>
<accession>A0ABR9K6B6</accession>